<name>A0ACB6Z0V5_THEGA</name>
<accession>A0ACB6Z0V5</accession>
<comment type="caution">
    <text evidence="1">The sequence shown here is derived from an EMBL/GenBank/DDBJ whole genome shotgun (WGS) entry which is preliminary data.</text>
</comment>
<proteinExistence type="predicted"/>
<dbReference type="Proteomes" id="UP000886501">
    <property type="component" value="Unassembled WGS sequence"/>
</dbReference>
<reference evidence="1" key="2">
    <citation type="journal article" date="2020" name="Nat. Commun.">
        <title>Large-scale genome sequencing of mycorrhizal fungi provides insights into the early evolution of symbiotic traits.</title>
        <authorList>
            <person name="Miyauchi S."/>
            <person name="Kiss E."/>
            <person name="Kuo A."/>
            <person name="Drula E."/>
            <person name="Kohler A."/>
            <person name="Sanchez-Garcia M."/>
            <person name="Morin E."/>
            <person name="Andreopoulos B."/>
            <person name="Barry K.W."/>
            <person name="Bonito G."/>
            <person name="Buee M."/>
            <person name="Carver A."/>
            <person name="Chen C."/>
            <person name="Cichocki N."/>
            <person name="Clum A."/>
            <person name="Culley D."/>
            <person name="Crous P.W."/>
            <person name="Fauchery L."/>
            <person name="Girlanda M."/>
            <person name="Hayes R.D."/>
            <person name="Keri Z."/>
            <person name="LaButti K."/>
            <person name="Lipzen A."/>
            <person name="Lombard V."/>
            <person name="Magnuson J."/>
            <person name="Maillard F."/>
            <person name="Murat C."/>
            <person name="Nolan M."/>
            <person name="Ohm R.A."/>
            <person name="Pangilinan J."/>
            <person name="Pereira M.F."/>
            <person name="Perotto S."/>
            <person name="Peter M."/>
            <person name="Pfister S."/>
            <person name="Riley R."/>
            <person name="Sitrit Y."/>
            <person name="Stielow J.B."/>
            <person name="Szollosi G."/>
            <person name="Zifcakova L."/>
            <person name="Stursova M."/>
            <person name="Spatafora J.W."/>
            <person name="Tedersoo L."/>
            <person name="Vaario L.M."/>
            <person name="Yamada A."/>
            <person name="Yan M."/>
            <person name="Wang P."/>
            <person name="Xu J."/>
            <person name="Bruns T."/>
            <person name="Baldrian P."/>
            <person name="Vilgalys R."/>
            <person name="Dunand C."/>
            <person name="Henrissat B."/>
            <person name="Grigoriev I.V."/>
            <person name="Hibbett D."/>
            <person name="Nagy L.G."/>
            <person name="Martin F.M."/>
        </authorList>
    </citation>
    <scope>NUCLEOTIDE SEQUENCE</scope>
    <source>
        <strain evidence="1">P2</strain>
    </source>
</reference>
<protein>
    <submittedName>
        <fullName evidence="1">Uncharacterized protein</fullName>
    </submittedName>
</protein>
<gene>
    <name evidence="1" type="ORF">BDM02DRAFT_3132796</name>
</gene>
<reference evidence="1" key="1">
    <citation type="submission" date="2019-10" db="EMBL/GenBank/DDBJ databases">
        <authorList>
            <consortium name="DOE Joint Genome Institute"/>
            <person name="Kuo A."/>
            <person name="Miyauchi S."/>
            <person name="Kiss E."/>
            <person name="Drula E."/>
            <person name="Kohler A."/>
            <person name="Sanchez-Garcia M."/>
            <person name="Andreopoulos B."/>
            <person name="Barry K.W."/>
            <person name="Bonito G."/>
            <person name="Buee M."/>
            <person name="Carver A."/>
            <person name="Chen C."/>
            <person name="Cichocki N."/>
            <person name="Clum A."/>
            <person name="Culley D."/>
            <person name="Crous P.W."/>
            <person name="Fauchery L."/>
            <person name="Girlanda M."/>
            <person name="Hayes R."/>
            <person name="Keri Z."/>
            <person name="Labutti K."/>
            <person name="Lipzen A."/>
            <person name="Lombard V."/>
            <person name="Magnuson J."/>
            <person name="Maillard F."/>
            <person name="Morin E."/>
            <person name="Murat C."/>
            <person name="Nolan M."/>
            <person name="Ohm R."/>
            <person name="Pangilinan J."/>
            <person name="Pereira M."/>
            <person name="Perotto S."/>
            <person name="Peter M."/>
            <person name="Riley R."/>
            <person name="Sitrit Y."/>
            <person name="Stielow B."/>
            <person name="Szollosi G."/>
            <person name="Zifcakova L."/>
            <person name="Stursova M."/>
            <person name="Spatafora J.W."/>
            <person name="Tedersoo L."/>
            <person name="Vaario L.-M."/>
            <person name="Yamada A."/>
            <person name="Yan M."/>
            <person name="Wang P."/>
            <person name="Xu J."/>
            <person name="Bruns T."/>
            <person name="Baldrian P."/>
            <person name="Vilgalys R."/>
            <person name="Henrissat B."/>
            <person name="Grigoriev I.V."/>
            <person name="Hibbett D."/>
            <person name="Nagy L.G."/>
            <person name="Martin F.M."/>
        </authorList>
    </citation>
    <scope>NUCLEOTIDE SEQUENCE</scope>
    <source>
        <strain evidence="1">P2</strain>
    </source>
</reference>
<organism evidence="1 2">
    <name type="scientific">Thelephora ganbajun</name>
    <name type="common">Ganba fungus</name>
    <dbReference type="NCBI Taxonomy" id="370292"/>
    <lineage>
        <taxon>Eukaryota</taxon>
        <taxon>Fungi</taxon>
        <taxon>Dikarya</taxon>
        <taxon>Basidiomycota</taxon>
        <taxon>Agaricomycotina</taxon>
        <taxon>Agaricomycetes</taxon>
        <taxon>Thelephorales</taxon>
        <taxon>Thelephoraceae</taxon>
        <taxon>Thelephora</taxon>
    </lineage>
</organism>
<keyword evidence="2" id="KW-1185">Reference proteome</keyword>
<dbReference type="EMBL" id="MU118329">
    <property type="protein sequence ID" value="KAF9642893.1"/>
    <property type="molecule type" value="Genomic_DNA"/>
</dbReference>
<sequence>MSSNCVGVCSTHPGGASPAFNLTPFSNFSDPNTSLVSVISSHPIWESIAAGIFFGQIIASLTILTFVAVFLLREWVAQNVWPGVFEDVDVPPQADGPPPEPNADELHDRQPDEPTSPPIALPPEAPPPPI</sequence>
<evidence type="ECO:0000313" key="2">
    <source>
        <dbReference type="Proteomes" id="UP000886501"/>
    </source>
</evidence>
<evidence type="ECO:0000313" key="1">
    <source>
        <dbReference type="EMBL" id="KAF9642893.1"/>
    </source>
</evidence>